<reference evidence="1" key="1">
    <citation type="submission" date="2020-10" db="EMBL/GenBank/DDBJ databases">
        <authorList>
            <person name="Han B."/>
            <person name="Lu T."/>
            <person name="Zhao Q."/>
            <person name="Huang X."/>
            <person name="Zhao Y."/>
        </authorList>
    </citation>
    <scope>NUCLEOTIDE SEQUENCE</scope>
</reference>
<dbReference type="EMBL" id="CAJGYO010000011">
    <property type="protein sequence ID" value="CAD6260081.1"/>
    <property type="molecule type" value="Genomic_DNA"/>
</dbReference>
<proteinExistence type="predicted"/>
<name>A0A811QV64_9POAL</name>
<organism evidence="1 2">
    <name type="scientific">Miscanthus lutarioriparius</name>
    <dbReference type="NCBI Taxonomy" id="422564"/>
    <lineage>
        <taxon>Eukaryota</taxon>
        <taxon>Viridiplantae</taxon>
        <taxon>Streptophyta</taxon>
        <taxon>Embryophyta</taxon>
        <taxon>Tracheophyta</taxon>
        <taxon>Spermatophyta</taxon>
        <taxon>Magnoliopsida</taxon>
        <taxon>Liliopsida</taxon>
        <taxon>Poales</taxon>
        <taxon>Poaceae</taxon>
        <taxon>PACMAD clade</taxon>
        <taxon>Panicoideae</taxon>
        <taxon>Andropogonodae</taxon>
        <taxon>Andropogoneae</taxon>
        <taxon>Saccharinae</taxon>
        <taxon>Miscanthus</taxon>
    </lineage>
</organism>
<dbReference type="OrthoDB" id="644059at2759"/>
<gene>
    <name evidence="1" type="ORF">NCGR_LOCUS43517</name>
</gene>
<dbReference type="AlphaFoldDB" id="A0A811QV64"/>
<dbReference type="Proteomes" id="UP000604825">
    <property type="component" value="Unassembled WGS sequence"/>
</dbReference>
<evidence type="ECO:0000313" key="1">
    <source>
        <dbReference type="EMBL" id="CAD6260081.1"/>
    </source>
</evidence>
<accession>A0A811QV64</accession>
<evidence type="ECO:0000313" key="2">
    <source>
        <dbReference type="Proteomes" id="UP000604825"/>
    </source>
</evidence>
<comment type="caution">
    <text evidence="1">The sequence shown here is derived from an EMBL/GenBank/DDBJ whole genome shotgun (WGS) entry which is preliminary data.</text>
</comment>
<protein>
    <submittedName>
        <fullName evidence="1">Uncharacterized protein</fullName>
    </submittedName>
</protein>
<keyword evidence="2" id="KW-1185">Reference proteome</keyword>
<sequence length="142" mass="16061">MLILDLAIWIIPVTLVFVPCRRLVVLVARLQELEECIMRPRPPPPLMDSWAWGRVGGLHTMSVMMRSRFEFNPASCNGGAYGVRLGEVRWGERGRPQFYLGGGSFFDPVGSLTLSAFSVAKEENKKLMVSFINRERLLSHQP</sequence>